<dbReference type="GeneID" id="24137634"/>
<feature type="non-terminal residue" evidence="2">
    <location>
        <position position="1"/>
    </location>
</feature>
<organism evidence="2 3">
    <name type="scientific">Saprolegnia parasitica (strain CBS 223.65)</name>
    <dbReference type="NCBI Taxonomy" id="695850"/>
    <lineage>
        <taxon>Eukaryota</taxon>
        <taxon>Sar</taxon>
        <taxon>Stramenopiles</taxon>
        <taxon>Oomycota</taxon>
        <taxon>Saprolegniomycetes</taxon>
        <taxon>Saprolegniales</taxon>
        <taxon>Saprolegniaceae</taxon>
        <taxon>Saprolegnia</taxon>
    </lineage>
</organism>
<feature type="compositionally biased region" description="Basic and acidic residues" evidence="1">
    <location>
        <begin position="1"/>
        <end position="10"/>
    </location>
</feature>
<sequence>LSDDGADWHNNDSIFDDFGSRGHAGSYDDAAKDATRSNVSSPDDVSAGDNGTDDVGANTGADISNAYDTSTDDSRTLFFSYRAIEGQFVAVACALQVA</sequence>
<protein>
    <submittedName>
        <fullName evidence="2">Uncharacterized protein</fullName>
    </submittedName>
</protein>
<keyword evidence="3" id="KW-1185">Reference proteome</keyword>
<dbReference type="KEGG" id="spar:SPRG_15964"/>
<name>A0A067BVD2_SAPPC</name>
<gene>
    <name evidence="2" type="ORF">SPRG_15964</name>
</gene>
<dbReference type="EMBL" id="KK583417">
    <property type="protein sequence ID" value="KDO18582.1"/>
    <property type="molecule type" value="Genomic_DNA"/>
</dbReference>
<evidence type="ECO:0000313" key="2">
    <source>
        <dbReference type="EMBL" id="KDO18582.1"/>
    </source>
</evidence>
<evidence type="ECO:0000313" key="3">
    <source>
        <dbReference type="Proteomes" id="UP000030745"/>
    </source>
</evidence>
<dbReference type="Proteomes" id="UP000030745">
    <property type="component" value="Unassembled WGS sequence"/>
</dbReference>
<accession>A0A067BVD2</accession>
<feature type="region of interest" description="Disordered" evidence="1">
    <location>
        <begin position="1"/>
        <end position="71"/>
    </location>
</feature>
<reference evidence="2 3" key="1">
    <citation type="journal article" date="2013" name="PLoS Genet.">
        <title>Distinctive expansion of potential virulence genes in the genome of the oomycete fish pathogen Saprolegnia parasitica.</title>
        <authorList>
            <person name="Jiang R.H."/>
            <person name="de Bruijn I."/>
            <person name="Haas B.J."/>
            <person name="Belmonte R."/>
            <person name="Lobach L."/>
            <person name="Christie J."/>
            <person name="van den Ackerveken G."/>
            <person name="Bottin A."/>
            <person name="Bulone V."/>
            <person name="Diaz-Moreno S.M."/>
            <person name="Dumas B."/>
            <person name="Fan L."/>
            <person name="Gaulin E."/>
            <person name="Govers F."/>
            <person name="Grenville-Briggs L.J."/>
            <person name="Horner N.R."/>
            <person name="Levin J.Z."/>
            <person name="Mammella M."/>
            <person name="Meijer H.J."/>
            <person name="Morris P."/>
            <person name="Nusbaum C."/>
            <person name="Oome S."/>
            <person name="Phillips A.J."/>
            <person name="van Rooyen D."/>
            <person name="Rzeszutek E."/>
            <person name="Saraiva M."/>
            <person name="Secombes C.J."/>
            <person name="Seidl M.F."/>
            <person name="Snel B."/>
            <person name="Stassen J.H."/>
            <person name="Sykes S."/>
            <person name="Tripathy S."/>
            <person name="van den Berg H."/>
            <person name="Vega-Arreguin J.C."/>
            <person name="Wawra S."/>
            <person name="Young S.K."/>
            <person name="Zeng Q."/>
            <person name="Dieguez-Uribeondo J."/>
            <person name="Russ C."/>
            <person name="Tyler B.M."/>
            <person name="van West P."/>
        </authorList>
    </citation>
    <scope>NUCLEOTIDE SEQUENCE [LARGE SCALE GENOMIC DNA]</scope>
    <source>
        <strain evidence="2 3">CBS 223.65</strain>
    </source>
</reference>
<dbReference type="AlphaFoldDB" id="A0A067BVD2"/>
<dbReference type="RefSeq" id="XP_012210715.1">
    <property type="nucleotide sequence ID" value="XM_012355325.1"/>
</dbReference>
<evidence type="ECO:0000256" key="1">
    <source>
        <dbReference type="SAM" id="MobiDB-lite"/>
    </source>
</evidence>
<dbReference type="VEuPathDB" id="FungiDB:SPRG_15964"/>
<proteinExistence type="predicted"/>